<dbReference type="CDD" id="cd17748">
    <property type="entry name" value="BRCT_DNA_ligase_like"/>
    <property type="match status" value="1"/>
</dbReference>
<reference evidence="14 15" key="1">
    <citation type="submission" date="2022-03" db="EMBL/GenBank/DDBJ databases">
        <title>Genomic Encyclopedia of Type Strains, Phase III (KMG-III): the genomes of soil and plant-associated and newly described type strains.</title>
        <authorList>
            <person name="Whitman W."/>
        </authorList>
    </citation>
    <scope>NUCLEOTIDE SEQUENCE [LARGE SCALE GENOMIC DNA]</scope>
    <source>
        <strain evidence="14 15">BSker1</strain>
    </source>
</reference>
<dbReference type="InterPro" id="IPR012340">
    <property type="entry name" value="NA-bd_OB-fold"/>
</dbReference>
<keyword evidence="4 11" id="KW-0479">Metal-binding</keyword>
<comment type="cofactor">
    <cofactor evidence="11">
        <name>Mg(2+)</name>
        <dbReference type="ChEBI" id="CHEBI:18420"/>
    </cofactor>
    <cofactor evidence="11">
        <name>Mn(2+)</name>
        <dbReference type="ChEBI" id="CHEBI:29035"/>
    </cofactor>
</comment>
<evidence type="ECO:0000256" key="9">
    <source>
        <dbReference type="ARBA" id="ARBA00023204"/>
    </source>
</evidence>
<name>A0ABT1G6N8_9GAMM</name>
<feature type="binding site" evidence="11">
    <location>
        <position position="413"/>
    </location>
    <ligand>
        <name>Zn(2+)</name>
        <dbReference type="ChEBI" id="CHEBI:29105"/>
    </ligand>
</feature>
<comment type="catalytic activity">
    <reaction evidence="10 11 12">
        <text>NAD(+) + (deoxyribonucleotide)n-3'-hydroxyl + 5'-phospho-(deoxyribonucleotide)m = (deoxyribonucleotide)n+m + AMP + beta-nicotinamide D-nucleotide.</text>
        <dbReference type="EC" id="6.5.1.2"/>
    </reaction>
</comment>
<dbReference type="Proteomes" id="UP001523550">
    <property type="component" value="Unassembled WGS sequence"/>
</dbReference>
<evidence type="ECO:0000256" key="11">
    <source>
        <dbReference type="HAMAP-Rule" id="MF_01588"/>
    </source>
</evidence>
<dbReference type="NCBIfam" id="TIGR00575">
    <property type="entry name" value="dnlj"/>
    <property type="match status" value="1"/>
</dbReference>
<dbReference type="EMBL" id="JALJYF010000001">
    <property type="protein sequence ID" value="MCP1726954.1"/>
    <property type="molecule type" value="Genomic_DNA"/>
</dbReference>
<dbReference type="InterPro" id="IPR013839">
    <property type="entry name" value="DNAligase_adenylation"/>
</dbReference>
<dbReference type="PROSITE" id="PS01056">
    <property type="entry name" value="DNA_LIGASE_N2"/>
    <property type="match status" value="1"/>
</dbReference>
<proteinExistence type="inferred from homology"/>
<evidence type="ECO:0000313" key="14">
    <source>
        <dbReference type="EMBL" id="MCP1726954.1"/>
    </source>
</evidence>
<comment type="caution">
    <text evidence="11">Lacks conserved residue(s) required for the propagation of feature annotation.</text>
</comment>
<dbReference type="InterPro" id="IPR010994">
    <property type="entry name" value="RuvA_2-like"/>
</dbReference>
<dbReference type="HAMAP" id="MF_01588">
    <property type="entry name" value="DNA_ligase_A"/>
    <property type="match status" value="1"/>
</dbReference>
<keyword evidence="15" id="KW-1185">Reference proteome</keyword>
<feature type="binding site" evidence="11">
    <location>
        <position position="319"/>
    </location>
    <ligand>
        <name>NAD(+)</name>
        <dbReference type="ChEBI" id="CHEBI:57540"/>
    </ligand>
</feature>
<gene>
    <name evidence="11" type="primary">ligA</name>
    <name evidence="14" type="ORF">J2T60_000919</name>
</gene>
<comment type="caution">
    <text evidence="14">The sequence shown here is derived from an EMBL/GenBank/DDBJ whole genome shotgun (WGS) entry which is preliminary data.</text>
</comment>
<evidence type="ECO:0000313" key="15">
    <source>
        <dbReference type="Proteomes" id="UP001523550"/>
    </source>
</evidence>
<dbReference type="InterPro" id="IPR001357">
    <property type="entry name" value="BRCT_dom"/>
</dbReference>
<evidence type="ECO:0000256" key="6">
    <source>
        <dbReference type="ARBA" id="ARBA00022833"/>
    </source>
</evidence>
<keyword evidence="7 11" id="KW-0460">Magnesium</keyword>
<comment type="similarity">
    <text evidence="11">Belongs to the NAD-dependent DNA ligase family. LigA subfamily.</text>
</comment>
<dbReference type="Pfam" id="PF12826">
    <property type="entry name" value="HHH_2"/>
    <property type="match status" value="1"/>
</dbReference>
<evidence type="ECO:0000256" key="3">
    <source>
        <dbReference type="ARBA" id="ARBA00022705"/>
    </source>
</evidence>
<feature type="binding site" evidence="11">
    <location>
        <position position="141"/>
    </location>
    <ligand>
        <name>NAD(+)</name>
        <dbReference type="ChEBI" id="CHEBI:57540"/>
    </ligand>
</feature>
<keyword evidence="5 11" id="KW-0227">DNA damage</keyword>
<dbReference type="Pfam" id="PF00533">
    <property type="entry name" value="BRCT"/>
    <property type="match status" value="1"/>
</dbReference>
<feature type="binding site" evidence="11">
    <location>
        <position position="295"/>
    </location>
    <ligand>
        <name>NAD(+)</name>
        <dbReference type="ChEBI" id="CHEBI:57540"/>
    </ligand>
</feature>
<dbReference type="NCBIfam" id="NF005932">
    <property type="entry name" value="PRK07956.1"/>
    <property type="match status" value="1"/>
</dbReference>
<evidence type="ECO:0000256" key="8">
    <source>
        <dbReference type="ARBA" id="ARBA00023027"/>
    </source>
</evidence>
<protein>
    <recommendedName>
        <fullName evidence="11 12">DNA ligase</fullName>
        <ecNumber evidence="11 12">6.5.1.2</ecNumber>
    </recommendedName>
    <alternativeName>
        <fullName evidence="11">Polydeoxyribonucleotide synthase [NAD(+)]</fullName>
    </alternativeName>
</protein>
<evidence type="ECO:0000259" key="13">
    <source>
        <dbReference type="PROSITE" id="PS50172"/>
    </source>
</evidence>
<dbReference type="GO" id="GO:0003911">
    <property type="term" value="F:DNA ligase (NAD+) activity"/>
    <property type="evidence" value="ECO:0007669"/>
    <property type="project" value="UniProtKB-EC"/>
</dbReference>
<dbReference type="EC" id="6.5.1.2" evidence="11 12"/>
<dbReference type="PANTHER" id="PTHR23389:SF9">
    <property type="entry name" value="DNA LIGASE"/>
    <property type="match status" value="1"/>
</dbReference>
<dbReference type="CDD" id="cd00114">
    <property type="entry name" value="LIGANc"/>
    <property type="match status" value="1"/>
</dbReference>
<evidence type="ECO:0000256" key="4">
    <source>
        <dbReference type="ARBA" id="ARBA00022723"/>
    </source>
</evidence>
<keyword evidence="3 11" id="KW-0235">DNA replication</keyword>
<dbReference type="SMART" id="SM00532">
    <property type="entry name" value="LIGANc"/>
    <property type="match status" value="1"/>
</dbReference>
<dbReference type="Gene3D" id="1.10.287.610">
    <property type="entry name" value="Helix hairpin bin"/>
    <property type="match status" value="1"/>
</dbReference>
<dbReference type="Pfam" id="PF01653">
    <property type="entry name" value="DNA_ligase_aden"/>
    <property type="match status" value="1"/>
</dbReference>
<evidence type="ECO:0000256" key="7">
    <source>
        <dbReference type="ARBA" id="ARBA00022842"/>
    </source>
</evidence>
<dbReference type="InterPro" id="IPR036420">
    <property type="entry name" value="BRCT_dom_sf"/>
</dbReference>
<keyword evidence="6 11" id="KW-0862">Zinc</keyword>
<dbReference type="SUPFAM" id="SSF50249">
    <property type="entry name" value="Nucleic acid-binding proteins"/>
    <property type="match status" value="1"/>
</dbReference>
<comment type="function">
    <text evidence="1 11">DNA ligase that catalyzes the formation of phosphodiester linkages between 5'-phosphoryl and 3'-hydroxyl groups in double-stranded DNA using NAD as a coenzyme and as the energy source for the reaction. It is essential for DNA replication and repair of damaged DNA.</text>
</comment>
<dbReference type="SMART" id="SM00292">
    <property type="entry name" value="BRCT"/>
    <property type="match status" value="1"/>
</dbReference>
<organism evidence="14 15">
    <name type="scientific">Natronospira proteinivora</name>
    <dbReference type="NCBI Taxonomy" id="1807133"/>
    <lineage>
        <taxon>Bacteria</taxon>
        <taxon>Pseudomonadati</taxon>
        <taxon>Pseudomonadota</taxon>
        <taxon>Gammaproteobacteria</taxon>
        <taxon>Natronospirales</taxon>
        <taxon>Natronospiraceae</taxon>
        <taxon>Natronospira</taxon>
    </lineage>
</organism>
<feature type="binding site" evidence="11">
    <location>
        <position position="416"/>
    </location>
    <ligand>
        <name>Zn(2+)</name>
        <dbReference type="ChEBI" id="CHEBI:29105"/>
    </ligand>
</feature>
<sequence length="780" mass="86418">MSQQAKRAADQRARELRETIRHHDHRYYVLDEPEIPDAEYDALMAELQAIETEFPDLQSPDSPTRRVAGAADSAFHPVRHEVPMLSLDNAFETSDLEGFDRRLRERLDIEGPVTYHGEPKLDGLAVSLLYEQGQLRRAATRGDGTTGEDVTHSVRTIASVPVQLSGSAHPERLEVRGEIFMSHEGFKQLNEVQRKRGEKTFVNPRNAAAGSIRQLDPRIARRRPLEIFCYGIGVQAGGPDFATQSEMLAQLADWGLPVSPEAQSLKGLEACQAYYQSILEKRGQLPYDIDGVVFKVERRDWQQQLGQLSRAPRWAIAHKFPAQEKTTVLRDVEFQVGRTGAVTPVARLAPVFVGGATVSNATLHNLDEIQRKDIRIGDTVIVRRAGDVIPEVVSAVMDRRPEDAQKITFPAHCPVCGSDVVREAGEAVHRCTGRMNCPAQQLETLRHFVARGALDIEGLGEKSLGRFFELEWVRRPSDIFRLHRRRDALLALEGFGERSVEKLLEEIDEKRRVTLGRFLFALGIPTVGATLARTLASTFGQLERIRRAPIPLLLTVPDVGWGVAGAIRDFFDDPGNAEELSRLFSGDQPIELKDEGDFDPNWVQSLTLARLLEALGLKGAKGKSAELMGQHFPDLRPVWAFAEDAEQAPEALQGGDRAKAHKAAVILMASDQRPLLDQVEALLREWGIHWRQDRSHYRSGTEQTPLSGRTFVLTGTLSEMTREEAKAAIEKAGGKVTSSVSGKTDYLVAGEAAGSKLDKAEKLGVTVLDESGLSRLLESA</sequence>
<dbReference type="InterPro" id="IPR001679">
    <property type="entry name" value="DNA_ligase"/>
</dbReference>
<keyword evidence="2 11" id="KW-0436">Ligase</keyword>
<dbReference type="PANTHER" id="PTHR23389">
    <property type="entry name" value="CHROMOSOME TRANSMISSION FIDELITY FACTOR 18"/>
    <property type="match status" value="1"/>
</dbReference>
<dbReference type="InterPro" id="IPR003583">
    <property type="entry name" value="Hlx-hairpin-Hlx_DNA-bd_motif"/>
</dbReference>
<feature type="binding site" evidence="11">
    <location>
        <position position="178"/>
    </location>
    <ligand>
        <name>NAD(+)</name>
        <dbReference type="ChEBI" id="CHEBI:57540"/>
    </ligand>
</feature>
<dbReference type="InterPro" id="IPR033136">
    <property type="entry name" value="DNA_ligase_CS"/>
</dbReference>
<dbReference type="Gene3D" id="3.40.50.10190">
    <property type="entry name" value="BRCT domain"/>
    <property type="match status" value="1"/>
</dbReference>
<feature type="active site" description="N6-AMP-lysine intermediate" evidence="11">
    <location>
        <position position="120"/>
    </location>
</feature>
<evidence type="ECO:0000256" key="1">
    <source>
        <dbReference type="ARBA" id="ARBA00004067"/>
    </source>
</evidence>
<dbReference type="Gene3D" id="6.20.10.30">
    <property type="match status" value="1"/>
</dbReference>
<dbReference type="InterPro" id="IPR018239">
    <property type="entry name" value="DNA_ligase_AS"/>
</dbReference>
<dbReference type="Pfam" id="PF03119">
    <property type="entry name" value="DNA_ligase_ZBD"/>
    <property type="match status" value="1"/>
</dbReference>
<dbReference type="Gene3D" id="1.10.150.20">
    <property type="entry name" value="5' to 3' exonuclease, C-terminal subdomain"/>
    <property type="match status" value="2"/>
</dbReference>
<feature type="binding site" evidence="11">
    <location>
        <position position="118"/>
    </location>
    <ligand>
        <name>NAD(+)</name>
        <dbReference type="ChEBI" id="CHEBI:57540"/>
    </ligand>
</feature>
<evidence type="ECO:0000256" key="5">
    <source>
        <dbReference type="ARBA" id="ARBA00022763"/>
    </source>
</evidence>
<dbReference type="InterPro" id="IPR041663">
    <property type="entry name" value="DisA/LigA_HHH"/>
</dbReference>
<evidence type="ECO:0000256" key="2">
    <source>
        <dbReference type="ARBA" id="ARBA00022598"/>
    </source>
</evidence>
<dbReference type="SMART" id="SM00278">
    <property type="entry name" value="HhH1"/>
    <property type="match status" value="4"/>
</dbReference>
<feature type="binding site" evidence="11">
    <location>
        <begin position="37"/>
        <end position="41"/>
    </location>
    <ligand>
        <name>NAD(+)</name>
        <dbReference type="ChEBI" id="CHEBI:57540"/>
    </ligand>
</feature>
<dbReference type="SUPFAM" id="SSF56091">
    <property type="entry name" value="DNA ligase/mRNA capping enzyme, catalytic domain"/>
    <property type="match status" value="1"/>
</dbReference>
<dbReference type="SUPFAM" id="SSF52113">
    <property type="entry name" value="BRCT domain"/>
    <property type="match status" value="1"/>
</dbReference>
<dbReference type="InterPro" id="IPR013840">
    <property type="entry name" value="DNAligase_N"/>
</dbReference>
<dbReference type="InterPro" id="IPR004149">
    <property type="entry name" value="Znf_DNAligase_C4"/>
</dbReference>
<feature type="domain" description="BRCT" evidence="13">
    <location>
        <begin position="701"/>
        <end position="780"/>
    </location>
</feature>
<feature type="binding site" evidence="11">
    <location>
        <position position="437"/>
    </location>
    <ligand>
        <name>Zn(2+)</name>
        <dbReference type="ChEBI" id="CHEBI:29105"/>
    </ligand>
</feature>
<keyword evidence="11" id="KW-0464">Manganese</keyword>
<dbReference type="RefSeq" id="WP_253446055.1">
    <property type="nucleotide sequence ID" value="NZ_JALJYF010000001.1"/>
</dbReference>
<feature type="binding site" evidence="11">
    <location>
        <begin position="86"/>
        <end position="87"/>
    </location>
    <ligand>
        <name>NAD(+)</name>
        <dbReference type="ChEBI" id="CHEBI:57540"/>
    </ligand>
</feature>
<dbReference type="Gene3D" id="2.40.50.140">
    <property type="entry name" value="Nucleic acid-binding proteins"/>
    <property type="match status" value="1"/>
</dbReference>
<dbReference type="Gene3D" id="3.30.470.30">
    <property type="entry name" value="DNA ligase/mRNA capping enzyme"/>
    <property type="match status" value="1"/>
</dbReference>
<dbReference type="SUPFAM" id="SSF47781">
    <property type="entry name" value="RuvA domain 2-like"/>
    <property type="match status" value="1"/>
</dbReference>
<dbReference type="InterPro" id="IPR004150">
    <property type="entry name" value="NAD_DNA_ligase_OB"/>
</dbReference>
<dbReference type="Pfam" id="PF03120">
    <property type="entry name" value="OB_DNA_ligase"/>
    <property type="match status" value="1"/>
</dbReference>
<evidence type="ECO:0000256" key="12">
    <source>
        <dbReference type="RuleBase" id="RU000618"/>
    </source>
</evidence>
<accession>A0ABT1G6N8</accession>
<dbReference type="PIRSF" id="PIRSF001604">
    <property type="entry name" value="LigA"/>
    <property type="match status" value="1"/>
</dbReference>
<keyword evidence="8 11" id="KW-0520">NAD</keyword>
<dbReference type="PROSITE" id="PS50172">
    <property type="entry name" value="BRCT"/>
    <property type="match status" value="1"/>
</dbReference>
<keyword evidence="9 11" id="KW-0234">DNA repair</keyword>
<evidence type="ECO:0000256" key="10">
    <source>
        <dbReference type="ARBA" id="ARBA00034005"/>
    </source>
</evidence>
<dbReference type="PROSITE" id="PS01055">
    <property type="entry name" value="DNA_LIGASE_N1"/>
    <property type="match status" value="1"/>
</dbReference>